<dbReference type="PANTHER" id="PTHR43525:SF1">
    <property type="entry name" value="PROTEIN MALY"/>
    <property type="match status" value="1"/>
</dbReference>
<dbReference type="PANTHER" id="PTHR43525">
    <property type="entry name" value="PROTEIN MALY"/>
    <property type="match status" value="1"/>
</dbReference>
<comment type="cofactor">
    <cofactor evidence="1">
        <name>pyridoxal 5'-phosphate</name>
        <dbReference type="ChEBI" id="CHEBI:597326"/>
    </cofactor>
</comment>
<dbReference type="eggNOG" id="COG1168">
    <property type="taxonomic scope" value="Bacteria"/>
</dbReference>
<evidence type="ECO:0000256" key="1">
    <source>
        <dbReference type="ARBA" id="ARBA00001933"/>
    </source>
</evidence>
<dbReference type="Proteomes" id="UP000002943">
    <property type="component" value="Unassembled WGS sequence"/>
</dbReference>
<evidence type="ECO:0000256" key="3">
    <source>
        <dbReference type="ARBA" id="ARBA00022898"/>
    </source>
</evidence>
<feature type="domain" description="Aminotransferase class I/classII large" evidence="6">
    <location>
        <begin position="36"/>
        <end position="371"/>
    </location>
</feature>
<dbReference type="InterPro" id="IPR015424">
    <property type="entry name" value="PyrdxlP-dep_Trfase"/>
</dbReference>
<dbReference type="CDD" id="cd00609">
    <property type="entry name" value="AAT_like"/>
    <property type="match status" value="1"/>
</dbReference>
<evidence type="ECO:0000256" key="2">
    <source>
        <dbReference type="ARBA" id="ARBA00012224"/>
    </source>
</evidence>
<reference evidence="7 8" key="1">
    <citation type="journal article" date="2012" name="Int. J. Syst. Evol. Microbiol.">
        <title>Vibrio caribbeanicus sp. nov., isolated from the marine sponge Scleritoderma cyanea.</title>
        <authorList>
            <person name="Hoffmann M."/>
            <person name="Monday S.R."/>
            <person name="Allard M.W."/>
            <person name="Strain E.A."/>
            <person name="Whittaker P."/>
            <person name="Naum M."/>
            <person name="McCarthy P.J."/>
            <person name="Lopez J.V."/>
            <person name="Fischer M."/>
            <person name="Brown E.W."/>
        </authorList>
    </citation>
    <scope>NUCLEOTIDE SEQUENCE [LARGE SCALE GENOMIC DNA]</scope>
    <source>
        <strain evidence="7 8">ATCC BAA-2122</strain>
    </source>
</reference>
<dbReference type="STRING" id="796620.VIBC2010_15727"/>
<dbReference type="InterPro" id="IPR015421">
    <property type="entry name" value="PyrdxlP-dep_Trfase_major"/>
</dbReference>
<keyword evidence="4" id="KW-0456">Lyase</keyword>
<dbReference type="GO" id="GO:0030170">
    <property type="term" value="F:pyridoxal phosphate binding"/>
    <property type="evidence" value="ECO:0007669"/>
    <property type="project" value="InterPro"/>
</dbReference>
<sequence length="380" mass="42900">MTSFEVKKNQIGSDSMRWEGVENHGRTPLWVADTDFVPPKEVAKALDRVVRGGMFSYVKPPEELKFLIKERCAIRYNWAIQTEWLVFIPSVMNAINVAFQALLPQNSGVITSTPCFGKITKSVIYSGRQLIEIPMYQQADRWLWDLDLLESKAKQAKMIVLCHPHNPTGAVLPHEQLKRLAEIVNQHKLIVCSDEVHCDTLFNHHTKHLPFAAIDSAAAQRTLTLMSPAKAYNLAGINAGVAIIPNLKMRQQFVQHLATIAPHVGGFGYHAMFSAYKHGEHWLEQQQAYLKQNLALLVEGLKDIREITFIPPQASFLVWLDVRGLQLNNPAHWFEQAGLTISPGEDFGAPGFVRVNIGVHRETLALAIDKLRNVILRRQQ</sequence>
<dbReference type="RefSeq" id="WP_009602859.1">
    <property type="nucleotide sequence ID" value="NZ_AEIU01000097.1"/>
</dbReference>
<dbReference type="GO" id="GO:0047804">
    <property type="term" value="F:cysteine-S-conjugate beta-lyase activity"/>
    <property type="evidence" value="ECO:0007669"/>
    <property type="project" value="UniProtKB-EC"/>
</dbReference>
<name>E3BNX1_9VIBR</name>
<keyword evidence="8" id="KW-1185">Reference proteome</keyword>
<dbReference type="EMBL" id="AEIU01000097">
    <property type="protein sequence ID" value="EFP95278.1"/>
    <property type="molecule type" value="Genomic_DNA"/>
</dbReference>
<dbReference type="Gene3D" id="3.40.640.10">
    <property type="entry name" value="Type I PLP-dependent aspartate aminotransferase-like (Major domain)"/>
    <property type="match status" value="1"/>
</dbReference>
<dbReference type="InterPro" id="IPR015422">
    <property type="entry name" value="PyrdxlP-dep_Trfase_small"/>
</dbReference>
<dbReference type="InterPro" id="IPR051798">
    <property type="entry name" value="Class-II_PLP-Dep_Aminotrans"/>
</dbReference>
<evidence type="ECO:0000313" key="7">
    <source>
        <dbReference type="EMBL" id="EFP95278.1"/>
    </source>
</evidence>
<dbReference type="Gene3D" id="3.90.1150.10">
    <property type="entry name" value="Aspartate Aminotransferase, domain 1"/>
    <property type="match status" value="1"/>
</dbReference>
<accession>E3BNX1</accession>
<gene>
    <name evidence="7" type="ORF">VIBC2010_15727</name>
</gene>
<evidence type="ECO:0000313" key="8">
    <source>
        <dbReference type="Proteomes" id="UP000002943"/>
    </source>
</evidence>
<dbReference type="OrthoDB" id="3224382at2"/>
<protein>
    <recommendedName>
        <fullName evidence="2">cysteine-S-conjugate beta-lyase</fullName>
        <ecNumber evidence="2">4.4.1.13</ecNumber>
    </recommendedName>
</protein>
<dbReference type="SUPFAM" id="SSF53383">
    <property type="entry name" value="PLP-dependent transferases"/>
    <property type="match status" value="1"/>
</dbReference>
<proteinExistence type="inferred from homology"/>
<keyword evidence="3" id="KW-0663">Pyridoxal phosphate</keyword>
<keyword evidence="7" id="KW-0808">Transferase</keyword>
<dbReference type="GO" id="GO:0008483">
    <property type="term" value="F:transaminase activity"/>
    <property type="evidence" value="ECO:0007669"/>
    <property type="project" value="UniProtKB-KW"/>
</dbReference>
<dbReference type="InterPro" id="IPR004839">
    <property type="entry name" value="Aminotransferase_I/II_large"/>
</dbReference>
<comment type="similarity">
    <text evidence="5">Belongs to the class-II pyridoxal-phosphate-dependent aminotransferase family. MalY/PatB cystathionine beta-lyase subfamily.</text>
</comment>
<comment type="caution">
    <text evidence="7">The sequence shown here is derived from an EMBL/GenBank/DDBJ whole genome shotgun (WGS) entry which is preliminary data.</text>
</comment>
<evidence type="ECO:0000256" key="5">
    <source>
        <dbReference type="ARBA" id="ARBA00037974"/>
    </source>
</evidence>
<dbReference type="EC" id="4.4.1.13" evidence="2"/>
<keyword evidence="7" id="KW-0032">Aminotransferase</keyword>
<dbReference type="AlphaFoldDB" id="E3BNX1"/>
<evidence type="ECO:0000256" key="4">
    <source>
        <dbReference type="ARBA" id="ARBA00023239"/>
    </source>
</evidence>
<dbReference type="Pfam" id="PF00155">
    <property type="entry name" value="Aminotran_1_2"/>
    <property type="match status" value="1"/>
</dbReference>
<evidence type="ECO:0000259" key="6">
    <source>
        <dbReference type="Pfam" id="PF00155"/>
    </source>
</evidence>
<organism evidence="7 8">
    <name type="scientific">Vibrio caribbeanicus ATCC BAA-2122</name>
    <dbReference type="NCBI Taxonomy" id="796620"/>
    <lineage>
        <taxon>Bacteria</taxon>
        <taxon>Pseudomonadati</taxon>
        <taxon>Pseudomonadota</taxon>
        <taxon>Gammaproteobacteria</taxon>
        <taxon>Vibrionales</taxon>
        <taxon>Vibrionaceae</taxon>
        <taxon>Vibrio</taxon>
    </lineage>
</organism>